<evidence type="ECO:0000256" key="5">
    <source>
        <dbReference type="ARBA" id="ARBA00022600"/>
    </source>
</evidence>
<dbReference type="InterPro" id="IPR017853">
    <property type="entry name" value="GH"/>
</dbReference>
<dbReference type="GO" id="GO:0043169">
    <property type="term" value="F:cation binding"/>
    <property type="evidence" value="ECO:0007669"/>
    <property type="project" value="InterPro"/>
</dbReference>
<dbReference type="CDD" id="cd02855">
    <property type="entry name" value="E_set_GBE_prok_N"/>
    <property type="match status" value="1"/>
</dbReference>
<comment type="pathway">
    <text evidence="3 10">Glycan biosynthesis; glycogen biosynthesis.</text>
</comment>
<organism evidence="13 14">
    <name type="scientific">Thauera aminoaromatica</name>
    <dbReference type="NCBI Taxonomy" id="164330"/>
    <lineage>
        <taxon>Bacteria</taxon>
        <taxon>Pseudomonadati</taxon>
        <taxon>Pseudomonadota</taxon>
        <taxon>Betaproteobacteria</taxon>
        <taxon>Rhodocyclales</taxon>
        <taxon>Zoogloeaceae</taxon>
        <taxon>Thauera</taxon>
    </lineage>
</organism>
<evidence type="ECO:0000256" key="10">
    <source>
        <dbReference type="HAMAP-Rule" id="MF_00685"/>
    </source>
</evidence>
<keyword evidence="6 10" id="KW-0328">Glycosyltransferase</keyword>
<accession>A0A5C7S9C4</accession>
<comment type="subunit">
    <text evidence="10">Monomer.</text>
</comment>
<evidence type="ECO:0000256" key="4">
    <source>
        <dbReference type="ARBA" id="ARBA00009000"/>
    </source>
</evidence>
<dbReference type="GO" id="GO:0005829">
    <property type="term" value="C:cytosol"/>
    <property type="evidence" value="ECO:0007669"/>
    <property type="project" value="TreeGrafter"/>
</dbReference>
<dbReference type="NCBIfam" id="NF008967">
    <property type="entry name" value="PRK12313.1"/>
    <property type="match status" value="1"/>
</dbReference>
<sequence length="730" mass="81622">MDPDLARVAPESLQSLLQASHADPFALLGAHPVAGGMVLRTLLPGAQAVVVLDIDGRPLLELQPQDGSPLFIGALPGGSHPLRYRLHVRWSGGGETRFDDAYRFGALIEDLDVWLLAEGSHHRPYEWLGAHPVTVDGVAGTRFAVWAPNARRVSVVGGFNAWDGRRHMMRHRRECGVWEIFLPGIGEGELYKYEILGADGIVRLKADPFAFRAELRPHTASVVQRLLPGLAIDEARRRANALDAPISIYEVHLGSWQRKEDGGWLSYRELAERLVPYAVELGFTHLELLPVHEHPFDGSWGYQPTGLYAPSARFGTPEDFRAFTDAARAAGLGVILDWVPAHFPSDAHGLAEFDGTHLYEHADPREGFHQDWNTLIYNYGRAEVRNYLASNALYWIERFGADGLRVDAVASMLYRDYSRREGEWVPNRFGGRENLEAIDFLRRMNHLVGTQRPEAITLAEESTAFPAVSRPPSPDLQGGGLGFHYKWNMGWMNDLLAYLARDPVHRKHHHDQLRFSLAYAFSENFVLPLSHDEVVHGKGSLLAKMPGDVWQKFANLRLLYGYMWAHPGKKLLFMGCEFAPWSEWNADASLPWELLGHAPHAGMQRLVRDLNRVLRSHPALYEQDTASEGFRWISHDDAAHSVLVFERRARDGRSVVVACNFTPLAREGWRIGVPAAGTWRELLNTDDPVYGGSGVTNGTLPSAALPWQGEAQSLTLRLPPLGVAMFVRAD</sequence>
<reference evidence="13 14" key="1">
    <citation type="submission" date="2018-09" db="EMBL/GenBank/DDBJ databases">
        <title>Metagenome Assembled Genomes from an Advanced Water Purification Facility.</title>
        <authorList>
            <person name="Stamps B.W."/>
            <person name="Spear J.R."/>
        </authorList>
    </citation>
    <scope>NUCLEOTIDE SEQUENCE [LARGE SCALE GENOMIC DNA]</scope>
    <source>
        <strain evidence="13">Bin_27_1</strain>
    </source>
</reference>
<dbReference type="InterPro" id="IPR006047">
    <property type="entry name" value="GH13_cat_dom"/>
</dbReference>
<feature type="active site" description="Proton donor" evidence="10 11">
    <location>
        <position position="460"/>
    </location>
</feature>
<dbReference type="InterPro" id="IPR013783">
    <property type="entry name" value="Ig-like_fold"/>
</dbReference>
<dbReference type="SUPFAM" id="SSF51011">
    <property type="entry name" value="Glycosyl hydrolase domain"/>
    <property type="match status" value="1"/>
</dbReference>
<dbReference type="HAMAP" id="MF_00685">
    <property type="entry name" value="GlgB"/>
    <property type="match status" value="1"/>
</dbReference>
<comment type="similarity">
    <text evidence="4 10">Belongs to the glycosyl hydrolase 13 family. GlgB subfamily.</text>
</comment>
<dbReference type="InterPro" id="IPR044143">
    <property type="entry name" value="GlgB_N_E_set_prok"/>
</dbReference>
<evidence type="ECO:0000313" key="14">
    <source>
        <dbReference type="Proteomes" id="UP000321192"/>
    </source>
</evidence>
<evidence type="ECO:0000256" key="7">
    <source>
        <dbReference type="ARBA" id="ARBA00022679"/>
    </source>
</evidence>
<dbReference type="PIRSF" id="PIRSF000463">
    <property type="entry name" value="GlgB"/>
    <property type="match status" value="1"/>
</dbReference>
<dbReference type="SMART" id="SM00642">
    <property type="entry name" value="Aamy"/>
    <property type="match status" value="1"/>
</dbReference>
<evidence type="ECO:0000256" key="11">
    <source>
        <dbReference type="PIRSR" id="PIRSR000463-1"/>
    </source>
</evidence>
<evidence type="ECO:0000256" key="2">
    <source>
        <dbReference type="ARBA" id="ARBA00002953"/>
    </source>
</evidence>
<keyword evidence="7 10" id="KW-0808">Transferase</keyword>
<dbReference type="FunFam" id="2.60.40.1180:FF:000002">
    <property type="entry name" value="1,4-alpha-glucan branching enzyme GlgB"/>
    <property type="match status" value="1"/>
</dbReference>
<comment type="catalytic activity">
    <reaction evidence="1 10">
        <text>Transfers a segment of a (1-&gt;4)-alpha-D-glucan chain to a primary hydroxy group in a similar glucan chain.</text>
        <dbReference type="EC" id="2.4.1.18"/>
    </reaction>
</comment>
<evidence type="ECO:0000256" key="6">
    <source>
        <dbReference type="ARBA" id="ARBA00022676"/>
    </source>
</evidence>
<dbReference type="NCBIfam" id="NF003811">
    <property type="entry name" value="PRK05402.1"/>
    <property type="match status" value="1"/>
</dbReference>
<comment type="function">
    <text evidence="2 10">Catalyzes the formation of the alpha-1,6-glucosidic linkages in glycogen by scission of a 1,4-alpha-linked oligosaccharide from growing alpha-1,4-glucan chains and the subsequent attachment of the oligosaccharide to the alpha-1,6 position.</text>
</comment>
<dbReference type="FunFam" id="3.20.20.80:FF:000003">
    <property type="entry name" value="1,4-alpha-glucan branching enzyme GlgB"/>
    <property type="match status" value="1"/>
</dbReference>
<dbReference type="InterPro" id="IPR037439">
    <property type="entry name" value="Branching_enzy"/>
</dbReference>
<dbReference type="GO" id="GO:0004553">
    <property type="term" value="F:hydrolase activity, hydrolyzing O-glycosyl compounds"/>
    <property type="evidence" value="ECO:0007669"/>
    <property type="project" value="InterPro"/>
</dbReference>
<dbReference type="Pfam" id="PF02922">
    <property type="entry name" value="CBM_48"/>
    <property type="match status" value="1"/>
</dbReference>
<protein>
    <recommendedName>
        <fullName evidence="10">1,4-alpha-glucan branching enzyme GlgB</fullName>
        <ecNumber evidence="10">2.4.1.18</ecNumber>
    </recommendedName>
    <alternativeName>
        <fullName evidence="10">1,4-alpha-D-glucan:1,4-alpha-D-glucan 6-glucosyl-transferase</fullName>
    </alternativeName>
    <alternativeName>
        <fullName evidence="10">Alpha-(1-&gt;4)-glucan branching enzyme</fullName>
    </alternativeName>
    <alternativeName>
        <fullName evidence="10">Glycogen branching enzyme</fullName>
        <shortName evidence="10">BE</shortName>
    </alternativeName>
</protein>
<dbReference type="GO" id="GO:0003844">
    <property type="term" value="F:1,4-alpha-glucan branching enzyme activity"/>
    <property type="evidence" value="ECO:0007669"/>
    <property type="project" value="UniProtKB-UniRule"/>
</dbReference>
<comment type="caution">
    <text evidence="13">The sequence shown here is derived from an EMBL/GenBank/DDBJ whole genome shotgun (WGS) entry which is preliminary data.</text>
</comment>
<dbReference type="InterPro" id="IPR013780">
    <property type="entry name" value="Glyco_hydro_b"/>
</dbReference>
<evidence type="ECO:0000256" key="9">
    <source>
        <dbReference type="ARBA" id="ARBA00023277"/>
    </source>
</evidence>
<dbReference type="PANTHER" id="PTHR43651:SF3">
    <property type="entry name" value="1,4-ALPHA-GLUCAN-BRANCHING ENZYME"/>
    <property type="match status" value="1"/>
</dbReference>
<dbReference type="Pfam" id="PF00128">
    <property type="entry name" value="Alpha-amylase"/>
    <property type="match status" value="2"/>
</dbReference>
<dbReference type="InterPro" id="IPR004193">
    <property type="entry name" value="Glyco_hydro_13_N"/>
</dbReference>
<dbReference type="NCBIfam" id="TIGR01515">
    <property type="entry name" value="branching_enzym"/>
    <property type="match status" value="1"/>
</dbReference>
<keyword evidence="9 10" id="KW-0119">Carbohydrate metabolism</keyword>
<evidence type="ECO:0000259" key="12">
    <source>
        <dbReference type="SMART" id="SM00642"/>
    </source>
</evidence>
<dbReference type="Gene3D" id="2.60.40.10">
    <property type="entry name" value="Immunoglobulins"/>
    <property type="match status" value="1"/>
</dbReference>
<evidence type="ECO:0000256" key="8">
    <source>
        <dbReference type="ARBA" id="ARBA00023056"/>
    </source>
</evidence>
<gene>
    <name evidence="10 13" type="primary">glgB</name>
    <name evidence="13" type="ORF">E6Q80_19070</name>
</gene>
<dbReference type="InterPro" id="IPR006048">
    <property type="entry name" value="A-amylase/branching_C"/>
</dbReference>
<dbReference type="Pfam" id="PF02806">
    <property type="entry name" value="Alpha-amylase_C"/>
    <property type="match status" value="1"/>
</dbReference>
<dbReference type="Gene3D" id="3.20.20.80">
    <property type="entry name" value="Glycosidases"/>
    <property type="match status" value="1"/>
</dbReference>
<keyword evidence="5 10" id="KW-0321">Glycogen metabolism</keyword>
<dbReference type="InterPro" id="IPR054169">
    <property type="entry name" value="GlgB_N"/>
</dbReference>
<dbReference type="Gene3D" id="2.60.40.1180">
    <property type="entry name" value="Golgi alpha-mannosidase II"/>
    <property type="match status" value="1"/>
</dbReference>
<dbReference type="Pfam" id="PF22019">
    <property type="entry name" value="GlgB_N"/>
    <property type="match status" value="1"/>
</dbReference>
<dbReference type="RefSeq" id="WP_276661274.1">
    <property type="nucleotide sequence ID" value="NZ_SSFD01000317.1"/>
</dbReference>
<name>A0A5C7S9C4_THASP</name>
<dbReference type="SUPFAM" id="SSF81296">
    <property type="entry name" value="E set domains"/>
    <property type="match status" value="2"/>
</dbReference>
<dbReference type="InterPro" id="IPR006407">
    <property type="entry name" value="GlgB"/>
</dbReference>
<dbReference type="PANTHER" id="PTHR43651">
    <property type="entry name" value="1,4-ALPHA-GLUCAN-BRANCHING ENZYME"/>
    <property type="match status" value="1"/>
</dbReference>
<dbReference type="GO" id="GO:0005978">
    <property type="term" value="P:glycogen biosynthetic process"/>
    <property type="evidence" value="ECO:0007669"/>
    <property type="project" value="UniProtKB-UniRule"/>
</dbReference>
<evidence type="ECO:0000313" key="13">
    <source>
        <dbReference type="EMBL" id="TXH80237.1"/>
    </source>
</evidence>
<dbReference type="EMBL" id="SSFD01000317">
    <property type="protein sequence ID" value="TXH80237.1"/>
    <property type="molecule type" value="Genomic_DNA"/>
</dbReference>
<feature type="domain" description="Glycosyl hydrolase family 13 catalytic" evidence="12">
    <location>
        <begin position="250"/>
        <end position="617"/>
    </location>
</feature>
<keyword evidence="8 10" id="KW-0320">Glycogen biosynthesis</keyword>
<feature type="active site" description="Nucleophile" evidence="10 11">
    <location>
        <position position="407"/>
    </location>
</feature>
<dbReference type="EC" id="2.4.1.18" evidence="10"/>
<dbReference type="CDD" id="cd11322">
    <property type="entry name" value="AmyAc_Glg_BE"/>
    <property type="match status" value="1"/>
</dbReference>
<dbReference type="UniPathway" id="UPA00164"/>
<dbReference type="AlphaFoldDB" id="A0A5C7S9C4"/>
<dbReference type="FunFam" id="2.60.40.10:FF:000169">
    <property type="entry name" value="1,4-alpha-glucan branching enzyme GlgB"/>
    <property type="match status" value="1"/>
</dbReference>
<evidence type="ECO:0000256" key="1">
    <source>
        <dbReference type="ARBA" id="ARBA00000826"/>
    </source>
</evidence>
<evidence type="ECO:0000256" key="3">
    <source>
        <dbReference type="ARBA" id="ARBA00004964"/>
    </source>
</evidence>
<proteinExistence type="inferred from homology"/>
<dbReference type="InterPro" id="IPR014756">
    <property type="entry name" value="Ig_E-set"/>
</dbReference>
<dbReference type="SUPFAM" id="SSF51445">
    <property type="entry name" value="(Trans)glycosidases"/>
    <property type="match status" value="1"/>
</dbReference>
<dbReference type="Proteomes" id="UP000321192">
    <property type="component" value="Unassembled WGS sequence"/>
</dbReference>